<dbReference type="EMBL" id="SJPJ01000001">
    <property type="protein sequence ID" value="TWT78943.1"/>
    <property type="molecule type" value="Genomic_DNA"/>
</dbReference>
<sequence length="60" mass="6752">MPRIKRADEAGCIYHALRRGKGEGRQEGAIQRVLPYCWDLLEFSLIKSCPGGRYAAQTTL</sequence>
<evidence type="ECO:0000313" key="2">
    <source>
        <dbReference type="Proteomes" id="UP000315010"/>
    </source>
</evidence>
<dbReference type="Proteomes" id="UP000315010">
    <property type="component" value="Unassembled WGS sequence"/>
</dbReference>
<name>A0A5C5YWL9_9BACT</name>
<reference evidence="1 2" key="1">
    <citation type="submission" date="2019-02" db="EMBL/GenBank/DDBJ databases">
        <title>Deep-cultivation of Planctomycetes and their phenomic and genomic characterization uncovers novel biology.</title>
        <authorList>
            <person name="Wiegand S."/>
            <person name="Jogler M."/>
            <person name="Boedeker C."/>
            <person name="Pinto D."/>
            <person name="Vollmers J."/>
            <person name="Rivas-Marin E."/>
            <person name="Kohn T."/>
            <person name="Peeters S.H."/>
            <person name="Heuer A."/>
            <person name="Rast P."/>
            <person name="Oberbeckmann S."/>
            <person name="Bunk B."/>
            <person name="Jeske O."/>
            <person name="Meyerdierks A."/>
            <person name="Storesund J.E."/>
            <person name="Kallscheuer N."/>
            <person name="Luecker S."/>
            <person name="Lage O.M."/>
            <person name="Pohl T."/>
            <person name="Merkel B.J."/>
            <person name="Hornburger P."/>
            <person name="Mueller R.-W."/>
            <person name="Bruemmer F."/>
            <person name="Labrenz M."/>
            <person name="Spormann A.M."/>
            <person name="Op Den Camp H."/>
            <person name="Overmann J."/>
            <person name="Amann R."/>
            <person name="Jetten M.S.M."/>
            <person name="Mascher T."/>
            <person name="Medema M.H."/>
            <person name="Devos D.P."/>
            <person name="Kaster A.-K."/>
            <person name="Ovreas L."/>
            <person name="Rohde M."/>
            <person name="Galperin M.Y."/>
            <person name="Jogler C."/>
        </authorList>
    </citation>
    <scope>NUCLEOTIDE SEQUENCE [LARGE SCALE GENOMIC DNA]</scope>
    <source>
        <strain evidence="1 2">CA13</strain>
    </source>
</reference>
<organism evidence="1 2">
    <name type="scientific">Novipirellula herctigrandis</name>
    <dbReference type="NCBI Taxonomy" id="2527986"/>
    <lineage>
        <taxon>Bacteria</taxon>
        <taxon>Pseudomonadati</taxon>
        <taxon>Planctomycetota</taxon>
        <taxon>Planctomycetia</taxon>
        <taxon>Pirellulales</taxon>
        <taxon>Pirellulaceae</taxon>
        <taxon>Novipirellula</taxon>
    </lineage>
</organism>
<proteinExistence type="predicted"/>
<gene>
    <name evidence="1" type="ORF">CA13_03400</name>
</gene>
<dbReference type="AlphaFoldDB" id="A0A5C5YWL9"/>
<accession>A0A5C5YWL9</accession>
<keyword evidence="2" id="KW-1185">Reference proteome</keyword>
<protein>
    <submittedName>
        <fullName evidence="1">Uncharacterized protein</fullName>
    </submittedName>
</protein>
<comment type="caution">
    <text evidence="1">The sequence shown here is derived from an EMBL/GenBank/DDBJ whole genome shotgun (WGS) entry which is preliminary data.</text>
</comment>
<evidence type="ECO:0000313" key="1">
    <source>
        <dbReference type="EMBL" id="TWT78943.1"/>
    </source>
</evidence>